<keyword evidence="3" id="KW-0560">Oxidoreductase</keyword>
<protein>
    <recommendedName>
        <fullName evidence="6">Glutathione peroxidase</fullName>
    </recommendedName>
</protein>
<name>A0A673BKL8_9TELE</name>
<accession>A0A673BKL8</accession>
<dbReference type="AlphaFoldDB" id="A0A673BKL8"/>
<dbReference type="InParanoid" id="A0A673BKL8"/>
<proteinExistence type="inferred from homology"/>
<evidence type="ECO:0000313" key="5">
    <source>
        <dbReference type="Proteomes" id="UP000472271"/>
    </source>
</evidence>
<keyword evidence="2" id="KW-0575">Peroxidase</keyword>
<reference evidence="4" key="2">
    <citation type="submission" date="2025-08" db="UniProtKB">
        <authorList>
            <consortium name="Ensembl"/>
        </authorList>
    </citation>
    <scope>IDENTIFICATION</scope>
</reference>
<dbReference type="InterPro" id="IPR000889">
    <property type="entry name" value="Glutathione_peroxidase"/>
</dbReference>
<dbReference type="Ensembl" id="ENSSORT00005042212.1">
    <property type="protein sequence ID" value="ENSSORP00005041152.1"/>
    <property type="gene ID" value="ENSSORG00005019174.1"/>
</dbReference>
<reference evidence="4" key="3">
    <citation type="submission" date="2025-09" db="UniProtKB">
        <authorList>
            <consortium name="Ensembl"/>
        </authorList>
    </citation>
    <scope>IDENTIFICATION</scope>
</reference>
<evidence type="ECO:0000313" key="4">
    <source>
        <dbReference type="Ensembl" id="ENSSORP00005041152.1"/>
    </source>
</evidence>
<organism evidence="4 5">
    <name type="scientific">Sphaeramia orbicularis</name>
    <name type="common">orbiculate cardinalfish</name>
    <dbReference type="NCBI Taxonomy" id="375764"/>
    <lineage>
        <taxon>Eukaryota</taxon>
        <taxon>Metazoa</taxon>
        <taxon>Chordata</taxon>
        <taxon>Craniata</taxon>
        <taxon>Vertebrata</taxon>
        <taxon>Euteleostomi</taxon>
        <taxon>Actinopterygii</taxon>
        <taxon>Neopterygii</taxon>
        <taxon>Teleostei</taxon>
        <taxon>Neoteleostei</taxon>
        <taxon>Acanthomorphata</taxon>
        <taxon>Gobiaria</taxon>
        <taxon>Kurtiformes</taxon>
        <taxon>Apogonoidei</taxon>
        <taxon>Apogonidae</taxon>
        <taxon>Apogoninae</taxon>
        <taxon>Sphaeramia</taxon>
    </lineage>
</organism>
<evidence type="ECO:0000256" key="2">
    <source>
        <dbReference type="ARBA" id="ARBA00022559"/>
    </source>
</evidence>
<reference evidence="4" key="1">
    <citation type="submission" date="2019-06" db="EMBL/GenBank/DDBJ databases">
        <authorList>
            <consortium name="Wellcome Sanger Institute Data Sharing"/>
        </authorList>
    </citation>
    <scope>NUCLEOTIDE SEQUENCE [LARGE SCALE GENOMIC DNA]</scope>
</reference>
<keyword evidence="5" id="KW-1185">Reference proteome</keyword>
<comment type="similarity">
    <text evidence="1">Belongs to the glutathione peroxidase family.</text>
</comment>
<dbReference type="Proteomes" id="UP000472271">
    <property type="component" value="Chromosome 10"/>
</dbReference>
<evidence type="ECO:0008006" key="6">
    <source>
        <dbReference type="Google" id="ProtNLM"/>
    </source>
</evidence>
<sequence>MDIFLTIMFRERCLFQCDSSTDDTIYNYHAKTLNGSHTVNFSEFRGKAVLFINVATY</sequence>
<dbReference type="PROSITE" id="PS51355">
    <property type="entry name" value="GLUTATHIONE_PEROXID_3"/>
    <property type="match status" value="1"/>
</dbReference>
<dbReference type="GO" id="GO:0006979">
    <property type="term" value="P:response to oxidative stress"/>
    <property type="evidence" value="ECO:0007669"/>
    <property type="project" value="InterPro"/>
</dbReference>
<evidence type="ECO:0000256" key="1">
    <source>
        <dbReference type="ARBA" id="ARBA00006926"/>
    </source>
</evidence>
<evidence type="ECO:0000256" key="3">
    <source>
        <dbReference type="ARBA" id="ARBA00023002"/>
    </source>
</evidence>
<dbReference type="GO" id="GO:0004601">
    <property type="term" value="F:peroxidase activity"/>
    <property type="evidence" value="ECO:0007669"/>
    <property type="project" value="UniProtKB-KW"/>
</dbReference>
<dbReference type="Gene3D" id="3.40.30.10">
    <property type="entry name" value="Glutaredoxin"/>
    <property type="match status" value="1"/>
</dbReference>